<organism evidence="8 9">
    <name type="scientific">Phodopus roborovskii</name>
    <name type="common">Roborovski's desert hamster</name>
    <name type="synonym">Cricetulus roborovskii</name>
    <dbReference type="NCBI Taxonomy" id="109678"/>
    <lineage>
        <taxon>Eukaryota</taxon>
        <taxon>Metazoa</taxon>
        <taxon>Chordata</taxon>
        <taxon>Craniata</taxon>
        <taxon>Vertebrata</taxon>
        <taxon>Euteleostomi</taxon>
        <taxon>Mammalia</taxon>
        <taxon>Eutheria</taxon>
        <taxon>Euarchontoglires</taxon>
        <taxon>Glires</taxon>
        <taxon>Rodentia</taxon>
        <taxon>Myomorpha</taxon>
        <taxon>Muroidea</taxon>
        <taxon>Cricetidae</taxon>
        <taxon>Cricetinae</taxon>
        <taxon>Phodopus</taxon>
    </lineage>
</organism>
<keyword evidence="6" id="KW-0732">Signal</keyword>
<dbReference type="AlphaFoldDB" id="A0AAU9Z7A9"/>
<evidence type="ECO:0000256" key="5">
    <source>
        <dbReference type="ARBA" id="ARBA00023022"/>
    </source>
</evidence>
<accession>A0AAU9Z7A9</accession>
<reference evidence="8" key="1">
    <citation type="submission" date="2022-06" db="EMBL/GenBank/DDBJ databases">
        <authorList>
            <person name="Andreotti S."/>
            <person name="Wyler E."/>
        </authorList>
    </citation>
    <scope>NUCLEOTIDE SEQUENCE</scope>
</reference>
<evidence type="ECO:0000256" key="6">
    <source>
        <dbReference type="SAM" id="SignalP"/>
    </source>
</evidence>
<evidence type="ECO:0000256" key="2">
    <source>
        <dbReference type="ARBA" id="ARBA00022525"/>
    </source>
</evidence>
<dbReference type="Gene3D" id="3.10.360.10">
    <property type="entry name" value="Antimicrobial Peptide, Beta-defensin 2, Chain A"/>
    <property type="match status" value="1"/>
</dbReference>
<gene>
    <name evidence="8" type="primary">Defb13</name>
    <name evidence="8" type="ORF">PHOROB_LOCUS5040</name>
</gene>
<keyword evidence="9" id="KW-1185">Reference proteome</keyword>
<dbReference type="GO" id="GO:0042742">
    <property type="term" value="P:defense response to bacterium"/>
    <property type="evidence" value="ECO:0007669"/>
    <property type="project" value="UniProtKB-KW"/>
</dbReference>
<keyword evidence="3" id="KW-0929">Antimicrobial</keyword>
<comment type="caution">
    <text evidence="8">The sequence shown here is derived from an EMBL/GenBank/DDBJ whole genome shotgun (WGS) entry which is preliminary data.</text>
</comment>
<evidence type="ECO:0000256" key="4">
    <source>
        <dbReference type="ARBA" id="ARBA00022940"/>
    </source>
</evidence>
<evidence type="ECO:0000313" key="9">
    <source>
        <dbReference type="Proteomes" id="UP001152836"/>
    </source>
</evidence>
<evidence type="ECO:0000256" key="1">
    <source>
        <dbReference type="ARBA" id="ARBA00004613"/>
    </source>
</evidence>
<name>A0AAU9Z7A9_PHORO</name>
<protein>
    <submittedName>
        <fullName evidence="8">Defb13 protein</fullName>
    </submittedName>
</protein>
<proteinExistence type="predicted"/>
<dbReference type="Pfam" id="PF00711">
    <property type="entry name" value="Defensin_beta"/>
    <property type="match status" value="1"/>
</dbReference>
<feature type="domain" description="Beta-defensin-like" evidence="7">
    <location>
        <begin position="27"/>
        <end position="61"/>
    </location>
</feature>
<comment type="subcellular location">
    <subcellularLocation>
        <location evidence="1">Secreted</location>
    </subcellularLocation>
</comment>
<keyword evidence="2" id="KW-0964">Secreted</keyword>
<dbReference type="EMBL" id="CALSGD010001393">
    <property type="protein sequence ID" value="CAH6787110.1"/>
    <property type="molecule type" value="Genomic_DNA"/>
</dbReference>
<sequence>MRIFSLIVAGLILLVQFYPAIAAVYRNYLCAKLDGHCAIDCLAFEKKIGSCRADLTPLCCRKRKKH</sequence>
<dbReference type="InterPro" id="IPR001855">
    <property type="entry name" value="Defensin_beta-like"/>
</dbReference>
<keyword evidence="4" id="KW-0211">Defensin</keyword>
<feature type="signal peptide" evidence="6">
    <location>
        <begin position="1"/>
        <end position="22"/>
    </location>
</feature>
<keyword evidence="5" id="KW-0044">Antibiotic</keyword>
<evidence type="ECO:0000259" key="7">
    <source>
        <dbReference type="Pfam" id="PF00711"/>
    </source>
</evidence>
<dbReference type="Proteomes" id="UP001152836">
    <property type="component" value="Unassembled WGS sequence"/>
</dbReference>
<evidence type="ECO:0000256" key="3">
    <source>
        <dbReference type="ARBA" id="ARBA00022529"/>
    </source>
</evidence>
<evidence type="ECO:0000313" key="8">
    <source>
        <dbReference type="EMBL" id="CAH6787110.1"/>
    </source>
</evidence>
<feature type="chain" id="PRO_5043549798" evidence="6">
    <location>
        <begin position="23"/>
        <end position="66"/>
    </location>
</feature>
<dbReference type="GO" id="GO:0005576">
    <property type="term" value="C:extracellular region"/>
    <property type="evidence" value="ECO:0007669"/>
    <property type="project" value="InterPro"/>
</dbReference>